<gene>
    <name evidence="1" type="ordered locus">MTR_5g095460</name>
    <name evidence="3" type="ORF">MtrunA17_Chr5g0446261</name>
</gene>
<evidence type="ECO:0000313" key="3">
    <source>
        <dbReference type="EMBL" id="RHN57983.1"/>
    </source>
</evidence>
<dbReference type="Proteomes" id="UP000265566">
    <property type="component" value="Chromosome 5"/>
</dbReference>
<dbReference type="EMBL" id="CM001221">
    <property type="protein sequence ID" value="AET00745.1"/>
    <property type="molecule type" value="Genomic_DNA"/>
</dbReference>
<reference evidence="3" key="6">
    <citation type="journal article" date="2018" name="Nat. Plants">
        <title>Whole-genome landscape of Medicago truncatula symbiotic genes.</title>
        <authorList>
            <person name="Pecrix Y."/>
            <person name="Gamas P."/>
            <person name="Carrere S."/>
        </authorList>
    </citation>
    <scope>NUCLEOTIDE SEQUENCE</scope>
    <source>
        <tissue evidence="3">Leaves</tissue>
    </source>
</reference>
<dbReference type="PaxDb" id="3880-AET00745"/>
<reference evidence="4" key="4">
    <citation type="submission" date="2015-04" db="UniProtKB">
        <authorList>
            <consortium name="EnsemblPlants"/>
        </authorList>
    </citation>
    <scope>IDENTIFICATION</scope>
    <source>
        <strain evidence="4">cv. Jemalong A17</strain>
    </source>
</reference>
<evidence type="ECO:0000313" key="4">
    <source>
        <dbReference type="EnsemblPlants" id="AET00745"/>
    </source>
</evidence>
<dbReference type="Gramene" id="rna33580">
    <property type="protein sequence ID" value="RHN57983.1"/>
    <property type="gene ID" value="gene33580"/>
</dbReference>
<protein>
    <submittedName>
        <fullName evidence="1 4">Uncharacterized protein</fullName>
    </submittedName>
</protein>
<reference evidence="6" key="5">
    <citation type="journal article" date="2018" name="Nat. Plants">
        <title>Whole-genome landscape of Medicago truncatula symbiotic genes.</title>
        <authorList>
            <person name="Pecrix Y."/>
            <person name="Staton S.E."/>
            <person name="Sallet E."/>
            <person name="Lelandais-Briere C."/>
            <person name="Moreau S."/>
            <person name="Carrere S."/>
            <person name="Blein T."/>
            <person name="Jardinaud M.F."/>
            <person name="Latrasse D."/>
            <person name="Zouine M."/>
            <person name="Zahm M."/>
            <person name="Kreplak J."/>
            <person name="Mayjonade B."/>
            <person name="Satge C."/>
            <person name="Perez M."/>
            <person name="Cauet S."/>
            <person name="Marande W."/>
            <person name="Chantry-Darmon C."/>
            <person name="Lopez-Roques C."/>
            <person name="Bouchez O."/>
            <person name="Berard A."/>
            <person name="Debelle F."/>
            <person name="Munos S."/>
            <person name="Bendahmane A."/>
            <person name="Berges H."/>
            <person name="Niebel A."/>
            <person name="Buitink J."/>
            <person name="Frugier F."/>
            <person name="Benhamed M."/>
            <person name="Crespi M."/>
            <person name="Gouzy J."/>
            <person name="Gamas P."/>
        </authorList>
    </citation>
    <scope>NUCLEOTIDE SEQUENCE [LARGE SCALE GENOMIC DNA]</scope>
    <source>
        <strain evidence="6">cv. Jemalong A17</strain>
    </source>
</reference>
<reference evidence="2" key="2">
    <citation type="submission" date="2012-05" db="EMBL/GenBank/DDBJ databases">
        <authorList>
            <person name="Krishnakumar V."/>
            <person name="Cheung F."/>
            <person name="Xiao Y."/>
            <person name="Chan A."/>
            <person name="Moskal W.A."/>
            <person name="Town C.D."/>
        </authorList>
    </citation>
    <scope>NUCLEOTIDE SEQUENCE</scope>
</reference>
<dbReference type="EMBL" id="PSQE01000005">
    <property type="protein sequence ID" value="RHN57983.1"/>
    <property type="molecule type" value="Genomic_DNA"/>
</dbReference>
<accession>G7K4M9</accession>
<evidence type="ECO:0000313" key="2">
    <source>
        <dbReference type="EMBL" id="AFK41589.1"/>
    </source>
</evidence>
<reference evidence="1 5" key="1">
    <citation type="journal article" date="2011" name="Nature">
        <title>The Medicago genome provides insight into the evolution of rhizobial symbioses.</title>
        <authorList>
            <person name="Young N.D."/>
            <person name="Debelle F."/>
            <person name="Oldroyd G.E."/>
            <person name="Geurts R."/>
            <person name="Cannon S.B."/>
            <person name="Udvardi M.K."/>
            <person name="Benedito V.A."/>
            <person name="Mayer K.F."/>
            <person name="Gouzy J."/>
            <person name="Schoof H."/>
            <person name="Van de Peer Y."/>
            <person name="Proost S."/>
            <person name="Cook D.R."/>
            <person name="Meyers B.C."/>
            <person name="Spannagl M."/>
            <person name="Cheung F."/>
            <person name="De Mita S."/>
            <person name="Krishnakumar V."/>
            <person name="Gundlach H."/>
            <person name="Zhou S."/>
            <person name="Mudge J."/>
            <person name="Bharti A.K."/>
            <person name="Murray J.D."/>
            <person name="Naoumkina M.A."/>
            <person name="Rosen B."/>
            <person name="Silverstein K.A."/>
            <person name="Tang H."/>
            <person name="Rombauts S."/>
            <person name="Zhao P.X."/>
            <person name="Zhou P."/>
            <person name="Barbe V."/>
            <person name="Bardou P."/>
            <person name="Bechner M."/>
            <person name="Bellec A."/>
            <person name="Berger A."/>
            <person name="Berges H."/>
            <person name="Bidwell S."/>
            <person name="Bisseling T."/>
            <person name="Choisne N."/>
            <person name="Couloux A."/>
            <person name="Denny R."/>
            <person name="Deshpande S."/>
            <person name="Dai X."/>
            <person name="Doyle J.J."/>
            <person name="Dudez A.M."/>
            <person name="Farmer A.D."/>
            <person name="Fouteau S."/>
            <person name="Franken C."/>
            <person name="Gibelin C."/>
            <person name="Gish J."/>
            <person name="Goldstein S."/>
            <person name="Gonzalez A.J."/>
            <person name="Green P.J."/>
            <person name="Hallab A."/>
            <person name="Hartog M."/>
            <person name="Hua A."/>
            <person name="Humphray S.J."/>
            <person name="Jeong D.H."/>
            <person name="Jing Y."/>
            <person name="Jocker A."/>
            <person name="Kenton S.M."/>
            <person name="Kim D.J."/>
            <person name="Klee K."/>
            <person name="Lai H."/>
            <person name="Lang C."/>
            <person name="Lin S."/>
            <person name="Macmil S.L."/>
            <person name="Magdelenat G."/>
            <person name="Matthews L."/>
            <person name="McCorrison J."/>
            <person name="Monaghan E.L."/>
            <person name="Mun J.H."/>
            <person name="Najar F.Z."/>
            <person name="Nicholson C."/>
            <person name="Noirot C."/>
            <person name="O'Bleness M."/>
            <person name="Paule C.R."/>
            <person name="Poulain J."/>
            <person name="Prion F."/>
            <person name="Qin B."/>
            <person name="Qu C."/>
            <person name="Retzel E.F."/>
            <person name="Riddle C."/>
            <person name="Sallet E."/>
            <person name="Samain S."/>
            <person name="Samson N."/>
            <person name="Sanders I."/>
            <person name="Saurat O."/>
            <person name="Scarpelli C."/>
            <person name="Schiex T."/>
            <person name="Segurens B."/>
            <person name="Severin A.J."/>
            <person name="Sherrier D.J."/>
            <person name="Shi R."/>
            <person name="Sims S."/>
            <person name="Singer S.R."/>
            <person name="Sinharoy S."/>
            <person name="Sterck L."/>
            <person name="Viollet A."/>
            <person name="Wang B.B."/>
            <person name="Wang K."/>
            <person name="Wang M."/>
            <person name="Wang X."/>
            <person name="Warfsmann J."/>
            <person name="Weissenbach J."/>
            <person name="White D.D."/>
            <person name="White J.D."/>
            <person name="Wiley G.B."/>
            <person name="Wincker P."/>
            <person name="Xing Y."/>
            <person name="Yang L."/>
            <person name="Yao Z."/>
            <person name="Ying F."/>
            <person name="Zhai J."/>
            <person name="Zhou L."/>
            <person name="Zuber A."/>
            <person name="Denarie J."/>
            <person name="Dixon R.A."/>
            <person name="May G.D."/>
            <person name="Schwartz D.C."/>
            <person name="Rogers J."/>
            <person name="Quetier F."/>
            <person name="Town C.D."/>
            <person name="Roe B.A."/>
        </authorList>
    </citation>
    <scope>NUCLEOTIDE SEQUENCE [LARGE SCALE GENOMIC DNA]</scope>
    <source>
        <strain evidence="1">A17</strain>
        <strain evidence="4 5">cv. Jemalong A17</strain>
    </source>
</reference>
<name>G7K4M9_MEDTR</name>
<dbReference type="HOGENOM" id="CLU_2200882_0_0_1"/>
<dbReference type="Proteomes" id="UP000002051">
    <property type="component" value="Chromosome 5"/>
</dbReference>
<evidence type="ECO:0000313" key="6">
    <source>
        <dbReference type="Proteomes" id="UP000265566"/>
    </source>
</evidence>
<dbReference type="EnsemblPlants" id="AET00745">
    <property type="protein sequence ID" value="AET00745"/>
    <property type="gene ID" value="MTR_5g095460"/>
</dbReference>
<dbReference type="EMBL" id="BT141795">
    <property type="protein sequence ID" value="AFK41589.1"/>
    <property type="molecule type" value="mRNA"/>
</dbReference>
<evidence type="ECO:0000313" key="5">
    <source>
        <dbReference type="Proteomes" id="UP000002051"/>
    </source>
</evidence>
<proteinExistence type="evidence at transcript level"/>
<keyword evidence="5" id="KW-1185">Reference proteome</keyword>
<dbReference type="AlphaFoldDB" id="G7K4M9"/>
<reference evidence="1 5" key="3">
    <citation type="journal article" date="2014" name="BMC Genomics">
        <title>An improved genome release (version Mt4.0) for the model legume Medicago truncatula.</title>
        <authorList>
            <person name="Tang H."/>
            <person name="Krishnakumar V."/>
            <person name="Bidwell S."/>
            <person name="Rosen B."/>
            <person name="Chan A."/>
            <person name="Zhou S."/>
            <person name="Gentzbittel L."/>
            <person name="Childs K.L."/>
            <person name="Yandell M."/>
            <person name="Gundlach H."/>
            <person name="Mayer K.F."/>
            <person name="Schwartz D.C."/>
            <person name="Town C.D."/>
        </authorList>
    </citation>
    <scope>GENOME REANNOTATION</scope>
    <source>
        <strain evidence="4 5">cv. Jemalong A17</strain>
    </source>
</reference>
<sequence length="108" mass="13192">MKDVMWRSYDDHRDVMPFQDICWYSGWIMVDTTTKFHHLPEWAMRLYGRVHNILRLPTDVEPFELDEIAQTYIDFIIHVIMLADLWRTTWRYIFFVLSCLSFVDEPSN</sequence>
<evidence type="ECO:0000313" key="1">
    <source>
        <dbReference type="EMBL" id="AET00745.1"/>
    </source>
</evidence>
<organism evidence="1 5">
    <name type="scientific">Medicago truncatula</name>
    <name type="common">Barrel medic</name>
    <name type="synonym">Medicago tribuloides</name>
    <dbReference type="NCBI Taxonomy" id="3880"/>
    <lineage>
        <taxon>Eukaryota</taxon>
        <taxon>Viridiplantae</taxon>
        <taxon>Streptophyta</taxon>
        <taxon>Embryophyta</taxon>
        <taxon>Tracheophyta</taxon>
        <taxon>Spermatophyta</taxon>
        <taxon>Magnoliopsida</taxon>
        <taxon>eudicotyledons</taxon>
        <taxon>Gunneridae</taxon>
        <taxon>Pentapetalae</taxon>
        <taxon>rosids</taxon>
        <taxon>fabids</taxon>
        <taxon>Fabales</taxon>
        <taxon>Fabaceae</taxon>
        <taxon>Papilionoideae</taxon>
        <taxon>50 kb inversion clade</taxon>
        <taxon>NPAAA clade</taxon>
        <taxon>Hologalegina</taxon>
        <taxon>IRL clade</taxon>
        <taxon>Trifolieae</taxon>
        <taxon>Medicago</taxon>
    </lineage>
</organism>